<reference evidence="3" key="1">
    <citation type="submission" date="2020-02" db="EMBL/GenBank/DDBJ databases">
        <authorList>
            <person name="Meier V. D."/>
        </authorList>
    </citation>
    <scope>NUCLEOTIDE SEQUENCE</scope>
    <source>
        <strain evidence="3">AVDCRST_MAG59</strain>
    </source>
</reference>
<proteinExistence type="inferred from homology"/>
<dbReference type="GO" id="GO:0004316">
    <property type="term" value="F:3-oxoacyl-[acyl-carrier-protein] reductase (NADPH) activity"/>
    <property type="evidence" value="ECO:0007669"/>
    <property type="project" value="UniProtKB-EC"/>
</dbReference>
<dbReference type="AlphaFoldDB" id="A0A6J4UAW4"/>
<gene>
    <name evidence="3" type="ORF">AVDCRST_MAG59-1265</name>
</gene>
<evidence type="ECO:0000256" key="1">
    <source>
        <dbReference type="ARBA" id="ARBA00006484"/>
    </source>
</evidence>
<dbReference type="InterPro" id="IPR050259">
    <property type="entry name" value="SDR"/>
</dbReference>
<dbReference type="EC" id="1.1.1.100" evidence="3"/>
<accession>A0A6J4UAW4</accession>
<comment type="similarity">
    <text evidence="1">Belongs to the short-chain dehydrogenases/reductases (SDR) family.</text>
</comment>
<dbReference type="Pfam" id="PF13561">
    <property type="entry name" value="adh_short_C2"/>
    <property type="match status" value="1"/>
</dbReference>
<evidence type="ECO:0000313" key="3">
    <source>
        <dbReference type="EMBL" id="CAA9545571.1"/>
    </source>
</evidence>
<sequence length="289" mass="30393">MERLGVGSGVGMRVRWRRAGSMLPLVRPLPQPLPRVRGSGAAGGSGRREAARGSRVDRQGIRRRRQQGVGAGHRGRAGGRGGLGGAPLAECLPARAARRQVGHDGAFSLDRYRRTGRGRNGCGRGRPPLPGGRLDGLVLNAGRPPAGTALALSDEQWLSAYQLRLGGPLRMLRALVPKMDGDGSVLFVTSTSVRQPIPNPDTSNVLRPGVAALAKTLAHQLAPIWVNSLAPGPFDTDRFRTLDAAGAEGLEITVGEQMAQASKAIPLSRYGEPEELGRFAAVLLSPAAS</sequence>
<organism evidence="3">
    <name type="scientific">uncultured Thermomicrobiales bacterium</name>
    <dbReference type="NCBI Taxonomy" id="1645740"/>
    <lineage>
        <taxon>Bacteria</taxon>
        <taxon>Pseudomonadati</taxon>
        <taxon>Thermomicrobiota</taxon>
        <taxon>Thermomicrobia</taxon>
        <taxon>Thermomicrobiales</taxon>
        <taxon>environmental samples</taxon>
    </lineage>
</organism>
<dbReference type="PRINTS" id="PR00081">
    <property type="entry name" value="GDHRDH"/>
</dbReference>
<dbReference type="Gene3D" id="3.40.50.720">
    <property type="entry name" value="NAD(P)-binding Rossmann-like Domain"/>
    <property type="match status" value="1"/>
</dbReference>
<feature type="region of interest" description="Disordered" evidence="2">
    <location>
        <begin position="30"/>
        <end position="82"/>
    </location>
</feature>
<name>A0A6J4UAW4_9BACT</name>
<dbReference type="EMBL" id="CADCWF010000076">
    <property type="protein sequence ID" value="CAA9545571.1"/>
    <property type="molecule type" value="Genomic_DNA"/>
</dbReference>
<feature type="compositionally biased region" description="Basic and acidic residues" evidence="2">
    <location>
        <begin position="46"/>
        <end position="60"/>
    </location>
</feature>
<dbReference type="InterPro" id="IPR002347">
    <property type="entry name" value="SDR_fam"/>
</dbReference>
<keyword evidence="3" id="KW-0560">Oxidoreductase</keyword>
<dbReference type="PANTHER" id="PTHR42879">
    <property type="entry name" value="3-OXOACYL-(ACYL-CARRIER-PROTEIN) REDUCTASE"/>
    <property type="match status" value="1"/>
</dbReference>
<protein>
    <submittedName>
        <fullName evidence="3">3-oxoacyl-[acyl-carrier protein] reductase</fullName>
        <ecNumber evidence="3">1.1.1.100</ecNumber>
    </submittedName>
</protein>
<evidence type="ECO:0000256" key="2">
    <source>
        <dbReference type="SAM" id="MobiDB-lite"/>
    </source>
</evidence>
<dbReference type="SUPFAM" id="SSF51735">
    <property type="entry name" value="NAD(P)-binding Rossmann-fold domains"/>
    <property type="match status" value="1"/>
</dbReference>
<feature type="region of interest" description="Disordered" evidence="2">
    <location>
        <begin position="107"/>
        <end position="133"/>
    </location>
</feature>
<dbReference type="InterPro" id="IPR036291">
    <property type="entry name" value="NAD(P)-bd_dom_sf"/>
</dbReference>
<dbReference type="PANTHER" id="PTHR42879:SF6">
    <property type="entry name" value="NADPH-DEPENDENT REDUCTASE BACG"/>
    <property type="match status" value="1"/>
</dbReference>